<dbReference type="Pfam" id="PF02518">
    <property type="entry name" value="HATPase_c"/>
    <property type="match status" value="1"/>
</dbReference>
<dbReference type="InterPro" id="IPR011006">
    <property type="entry name" value="CheY-like_superfamily"/>
</dbReference>
<accession>M0L1F0</accession>
<dbReference type="InterPro" id="IPR003018">
    <property type="entry name" value="GAF"/>
</dbReference>
<dbReference type="GeneID" id="30919577"/>
<dbReference type="SUPFAM" id="SSF47384">
    <property type="entry name" value="Homodimeric domain of signal transducing histidine kinase"/>
    <property type="match status" value="1"/>
</dbReference>
<dbReference type="SUPFAM" id="SSF55785">
    <property type="entry name" value="PYP-like sensor domain (PAS domain)"/>
    <property type="match status" value="2"/>
</dbReference>
<feature type="domain" description="PAS" evidence="10">
    <location>
        <begin position="267"/>
        <end position="315"/>
    </location>
</feature>
<evidence type="ECO:0000256" key="6">
    <source>
        <dbReference type="ARBA" id="ARBA00023012"/>
    </source>
</evidence>
<dbReference type="InterPro" id="IPR005467">
    <property type="entry name" value="His_kinase_dom"/>
</dbReference>
<dbReference type="InterPro" id="IPR000014">
    <property type="entry name" value="PAS"/>
</dbReference>
<dbReference type="STRING" id="358396.CHINAEXTREME_00595"/>
<keyword evidence="6" id="KW-0902">Two-component regulatory system</keyword>
<keyword evidence="13" id="KW-1185">Reference proteome</keyword>
<dbReference type="EC" id="2.7.13.3" evidence="2"/>
<evidence type="ECO:0000256" key="3">
    <source>
        <dbReference type="ARBA" id="ARBA00022553"/>
    </source>
</evidence>
<dbReference type="KEGG" id="hlc:CHINAEXTREME00595"/>
<dbReference type="Pfam" id="PF01590">
    <property type="entry name" value="GAF"/>
    <property type="match status" value="1"/>
</dbReference>
<dbReference type="InterPro" id="IPR001789">
    <property type="entry name" value="Sig_transdc_resp-reg_receiver"/>
</dbReference>
<dbReference type="EMBL" id="CP019285">
    <property type="protein sequence ID" value="APW96349.1"/>
    <property type="molecule type" value="Genomic_DNA"/>
</dbReference>
<proteinExistence type="predicted"/>
<evidence type="ECO:0000256" key="2">
    <source>
        <dbReference type="ARBA" id="ARBA00012438"/>
    </source>
</evidence>
<dbReference type="CDD" id="cd00082">
    <property type="entry name" value="HisKA"/>
    <property type="match status" value="1"/>
</dbReference>
<evidence type="ECO:0000313" key="12">
    <source>
        <dbReference type="EMBL" id="EMA27376.1"/>
    </source>
</evidence>
<dbReference type="InterPro" id="IPR035965">
    <property type="entry name" value="PAS-like_dom_sf"/>
</dbReference>
<dbReference type="PANTHER" id="PTHR43711:SF1">
    <property type="entry name" value="HISTIDINE KINASE 1"/>
    <property type="match status" value="1"/>
</dbReference>
<dbReference type="CDD" id="cd00075">
    <property type="entry name" value="HATPase"/>
    <property type="match status" value="1"/>
</dbReference>
<dbReference type="AlphaFoldDB" id="M0L1F0"/>
<dbReference type="SUPFAM" id="SSF55874">
    <property type="entry name" value="ATPase domain of HSP90 chaperone/DNA topoisomerase II/histidine kinase"/>
    <property type="match status" value="1"/>
</dbReference>
<evidence type="ECO:0000259" key="10">
    <source>
        <dbReference type="PROSITE" id="PS50112"/>
    </source>
</evidence>
<name>M0L1F0_NATLA</name>
<dbReference type="Pfam" id="PF00512">
    <property type="entry name" value="HisKA"/>
    <property type="match status" value="1"/>
</dbReference>
<keyword evidence="4" id="KW-0808">Transferase</keyword>
<dbReference type="SMART" id="SM00448">
    <property type="entry name" value="REC"/>
    <property type="match status" value="1"/>
</dbReference>
<reference evidence="11 14" key="1">
    <citation type="journal article" date="2011" name="J. Bacteriol.">
        <title>Genome sequence of Halobiforma lacisalsi AJ5, an extremely halophilic archaeon which harbors a bop gene.</title>
        <authorList>
            <person name="Jiang X."/>
            <person name="Wang S."/>
            <person name="Cheng H."/>
            <person name="Huo Y."/>
            <person name="Zhang X."/>
            <person name="Zhu X."/>
            <person name="Han X."/>
            <person name="Ni P."/>
            <person name="Wu M."/>
        </authorList>
    </citation>
    <scope>NUCLEOTIDE SEQUENCE [LARGE SCALE GENOMIC DNA]</scope>
    <source>
        <strain evidence="11 14">AJ5</strain>
    </source>
</reference>
<dbReference type="PROSITE" id="PS50112">
    <property type="entry name" value="PAS"/>
    <property type="match status" value="2"/>
</dbReference>
<keyword evidence="3" id="KW-0597">Phosphoprotein</keyword>
<dbReference type="SMART" id="SM00065">
    <property type="entry name" value="GAF"/>
    <property type="match status" value="1"/>
</dbReference>
<dbReference type="GO" id="GO:0000155">
    <property type="term" value="F:phosphorelay sensor kinase activity"/>
    <property type="evidence" value="ECO:0007669"/>
    <property type="project" value="InterPro"/>
</dbReference>
<evidence type="ECO:0000313" key="11">
    <source>
        <dbReference type="EMBL" id="APW96349.1"/>
    </source>
</evidence>
<dbReference type="InterPro" id="IPR050736">
    <property type="entry name" value="Sensor_HK_Regulatory"/>
</dbReference>
<dbReference type="InterPro" id="IPR013656">
    <property type="entry name" value="PAS_4"/>
</dbReference>
<evidence type="ECO:0000259" key="9">
    <source>
        <dbReference type="PROSITE" id="PS50110"/>
    </source>
</evidence>
<sequence length="773" mass="85216">MTSSTVIPTETGFDPDEIRVGYVDAEPAATADSLRERSDRLAVEPIEKGHDAVELVVEGEVDCVVIGPEFGRDDGLDLVERLRERRPSLPIFSLTAGHDESAAAAALEAGATGCLPRSSVTESGRLAIRIERAVERASERHALELANTRFRAFTENSSFVILTVTEDGRIQYANDALETVFGYSPDEVIGGPLTALIPPEYRERHRESFERYRHTGERSLDWSWVELPGKHADGHEVPLAISFGETTVDGTRRFTAVIRDISARMQIERERDRILERIGDAFVSIDDEWCYTYLNDRAVELLDRSREELLGEPLLSTLPGLEESDAIERLEAAFADGTAATVTEFVPSLAKWFEIRAYPADDGLSIFLTDVTEKIRAEESLEASVTVLQTLYDLSTRTDASREEKLSDVLELGREYLDLPYAFLSRIDTEDETQTIVQSQGTHPLLQEDDSCPLSQAYCRKTVEDDGLLAIADAERKGWSDDPAYDRFDLGSYVGAKVTIDGTLWGTLCFASSEPREAGGFTETECTLVKLMAKWVSYETERERSRAALERQNERLQEFASVVSHDLRNPLNVARGALEVALEGGNEVDGTARLQDCEHALDRMGRLIEDLLALAEQGSTVTDLEPVPLSEVATTAWTMVETGEAGLEVPDECWIHADRERVQQLLENLFRNAIDHATTDDGAGLTVTVDTLELDDGSDEAGGFYVADTGPGIPADERDRIFETGFTTAEDGTGFGLSIVERIAAAHDWELSAAESRSGGARFEITGISLSQP</sequence>
<dbReference type="EMBL" id="AOLZ01000077">
    <property type="protein sequence ID" value="EMA27376.1"/>
    <property type="molecule type" value="Genomic_DNA"/>
</dbReference>
<evidence type="ECO:0000256" key="4">
    <source>
        <dbReference type="ARBA" id="ARBA00022679"/>
    </source>
</evidence>
<dbReference type="Proteomes" id="UP000186547">
    <property type="component" value="Chromosome"/>
</dbReference>
<dbReference type="Gene3D" id="3.40.50.2300">
    <property type="match status" value="1"/>
</dbReference>
<dbReference type="RefSeq" id="WP_007143752.1">
    <property type="nucleotide sequence ID" value="NZ_AOLZ01000077.1"/>
</dbReference>
<dbReference type="InterPro" id="IPR013767">
    <property type="entry name" value="PAS_fold"/>
</dbReference>
<comment type="caution">
    <text evidence="7">Lacks conserved residue(s) required for the propagation of feature annotation.</text>
</comment>
<gene>
    <name evidence="12" type="ORF">C445_20390</name>
    <name evidence="11" type="ORF">CHINAEXTREME_00595</name>
</gene>
<dbReference type="SMART" id="SM00388">
    <property type="entry name" value="HisKA"/>
    <property type="match status" value="1"/>
</dbReference>
<protein>
    <recommendedName>
        <fullName evidence="2">histidine kinase</fullName>
        <ecNumber evidence="2">2.7.13.3</ecNumber>
    </recommendedName>
</protein>
<reference evidence="11" key="3">
    <citation type="submission" date="2017-01" db="EMBL/GenBank/DDBJ databases">
        <authorList>
            <person name="Mah S.A."/>
            <person name="Swanson W.J."/>
            <person name="Moy G.W."/>
            <person name="Vacquier V.D."/>
        </authorList>
    </citation>
    <scope>NUCLEOTIDE SEQUENCE</scope>
    <source>
        <strain evidence="11">AJ5</strain>
    </source>
</reference>
<dbReference type="Gene3D" id="3.30.450.20">
    <property type="entry name" value="PAS domain"/>
    <property type="match status" value="2"/>
</dbReference>
<dbReference type="Proteomes" id="UP000011555">
    <property type="component" value="Unassembled WGS sequence"/>
</dbReference>
<dbReference type="eggNOG" id="arCOG02387">
    <property type="taxonomic scope" value="Archaea"/>
</dbReference>
<dbReference type="Gene3D" id="3.30.450.40">
    <property type="match status" value="1"/>
</dbReference>
<keyword evidence="5 11" id="KW-0418">Kinase</keyword>
<feature type="domain" description="Response regulatory" evidence="9">
    <location>
        <begin position="19"/>
        <end position="132"/>
    </location>
</feature>
<dbReference type="InterPro" id="IPR004358">
    <property type="entry name" value="Sig_transdc_His_kin-like_C"/>
</dbReference>
<dbReference type="SMART" id="SM00387">
    <property type="entry name" value="HATPase_c"/>
    <property type="match status" value="1"/>
</dbReference>
<evidence type="ECO:0000256" key="1">
    <source>
        <dbReference type="ARBA" id="ARBA00000085"/>
    </source>
</evidence>
<evidence type="ECO:0000259" key="8">
    <source>
        <dbReference type="PROSITE" id="PS50109"/>
    </source>
</evidence>
<evidence type="ECO:0000256" key="7">
    <source>
        <dbReference type="PROSITE-ProRule" id="PRU00169"/>
    </source>
</evidence>
<dbReference type="NCBIfam" id="TIGR00229">
    <property type="entry name" value="sensory_box"/>
    <property type="match status" value="1"/>
</dbReference>
<dbReference type="Gene3D" id="3.30.565.10">
    <property type="entry name" value="Histidine kinase-like ATPase, C-terminal domain"/>
    <property type="match status" value="1"/>
</dbReference>
<reference evidence="12 13" key="2">
    <citation type="journal article" date="2014" name="PLoS Genet.">
        <title>Phylogenetically driven sequencing of extremely halophilic archaea reveals strategies for static and dynamic osmo-response.</title>
        <authorList>
            <person name="Becker E.A."/>
            <person name="Seitzer P.M."/>
            <person name="Tritt A."/>
            <person name="Larsen D."/>
            <person name="Krusor M."/>
            <person name="Yao A.I."/>
            <person name="Wu D."/>
            <person name="Madern D."/>
            <person name="Eisen J.A."/>
            <person name="Darling A.E."/>
            <person name="Facciotti M.T."/>
        </authorList>
    </citation>
    <scope>NUCLEOTIDE SEQUENCE [LARGE SCALE GENOMIC DNA]</scope>
    <source>
        <strain evidence="12 13">AJ5</strain>
    </source>
</reference>
<dbReference type="CDD" id="cd00130">
    <property type="entry name" value="PAS"/>
    <property type="match status" value="2"/>
</dbReference>
<evidence type="ECO:0000313" key="14">
    <source>
        <dbReference type="Proteomes" id="UP000186547"/>
    </source>
</evidence>
<dbReference type="SUPFAM" id="SSF55781">
    <property type="entry name" value="GAF domain-like"/>
    <property type="match status" value="1"/>
</dbReference>
<dbReference type="InterPro" id="IPR029016">
    <property type="entry name" value="GAF-like_dom_sf"/>
</dbReference>
<evidence type="ECO:0000313" key="13">
    <source>
        <dbReference type="Proteomes" id="UP000011555"/>
    </source>
</evidence>
<dbReference type="Pfam" id="PF00072">
    <property type="entry name" value="Response_reg"/>
    <property type="match status" value="1"/>
</dbReference>
<dbReference type="InterPro" id="IPR036890">
    <property type="entry name" value="HATPase_C_sf"/>
</dbReference>
<dbReference type="SMART" id="SM00091">
    <property type="entry name" value="PAS"/>
    <property type="match status" value="2"/>
</dbReference>
<dbReference type="PANTHER" id="PTHR43711">
    <property type="entry name" value="TWO-COMPONENT HISTIDINE KINASE"/>
    <property type="match status" value="1"/>
</dbReference>
<feature type="domain" description="PAS" evidence="10">
    <location>
        <begin position="146"/>
        <end position="216"/>
    </location>
</feature>
<comment type="catalytic activity">
    <reaction evidence="1">
        <text>ATP + protein L-histidine = ADP + protein N-phospho-L-histidine.</text>
        <dbReference type="EC" id="2.7.13.3"/>
    </reaction>
</comment>
<dbReference type="InterPro" id="IPR003661">
    <property type="entry name" value="HisK_dim/P_dom"/>
</dbReference>
<dbReference type="SUPFAM" id="SSF52172">
    <property type="entry name" value="CheY-like"/>
    <property type="match status" value="1"/>
</dbReference>
<feature type="domain" description="Histidine kinase" evidence="8">
    <location>
        <begin position="562"/>
        <end position="766"/>
    </location>
</feature>
<dbReference type="PROSITE" id="PS50110">
    <property type="entry name" value="RESPONSE_REGULATORY"/>
    <property type="match status" value="1"/>
</dbReference>
<dbReference type="GO" id="GO:0006355">
    <property type="term" value="P:regulation of DNA-templated transcription"/>
    <property type="evidence" value="ECO:0007669"/>
    <property type="project" value="InterPro"/>
</dbReference>
<organism evidence="12 13">
    <name type="scientific">Natronobacterium lacisalsi AJ5</name>
    <dbReference type="NCBI Taxonomy" id="358396"/>
    <lineage>
        <taxon>Archaea</taxon>
        <taxon>Methanobacteriati</taxon>
        <taxon>Methanobacteriota</taxon>
        <taxon>Stenosarchaea group</taxon>
        <taxon>Halobacteria</taxon>
        <taxon>Halobacteriales</taxon>
        <taxon>Natrialbaceae</taxon>
        <taxon>Natronobacterium</taxon>
    </lineage>
</organism>
<dbReference type="Pfam" id="PF00989">
    <property type="entry name" value="PAS"/>
    <property type="match status" value="1"/>
</dbReference>
<evidence type="ECO:0000256" key="5">
    <source>
        <dbReference type="ARBA" id="ARBA00022777"/>
    </source>
</evidence>
<dbReference type="Gene3D" id="1.10.287.130">
    <property type="match status" value="1"/>
</dbReference>
<dbReference type="PRINTS" id="PR00344">
    <property type="entry name" value="BCTRLSENSOR"/>
</dbReference>
<dbReference type="PROSITE" id="PS50109">
    <property type="entry name" value="HIS_KIN"/>
    <property type="match status" value="1"/>
</dbReference>
<dbReference type="InterPro" id="IPR036097">
    <property type="entry name" value="HisK_dim/P_sf"/>
</dbReference>
<dbReference type="Pfam" id="PF08448">
    <property type="entry name" value="PAS_4"/>
    <property type="match status" value="1"/>
</dbReference>
<dbReference type="PATRIC" id="fig|358396.7.peg.4122"/>
<dbReference type="InterPro" id="IPR003594">
    <property type="entry name" value="HATPase_dom"/>
</dbReference>
<dbReference type="eggNOG" id="arCOG02369">
    <property type="taxonomic scope" value="Archaea"/>
</dbReference>